<dbReference type="EC" id="2.4.1.117" evidence="4"/>
<dbReference type="InterPro" id="IPR035518">
    <property type="entry name" value="DPG_synthase"/>
</dbReference>
<dbReference type="AlphaFoldDB" id="A0A2H0VFG1"/>
<keyword evidence="9" id="KW-0735">Signal-anchor</keyword>
<dbReference type="GO" id="GO:0004581">
    <property type="term" value="F:dolichyl-phosphate beta-glucosyltransferase activity"/>
    <property type="evidence" value="ECO:0007669"/>
    <property type="project" value="UniProtKB-EC"/>
</dbReference>
<evidence type="ECO:0000256" key="8">
    <source>
        <dbReference type="ARBA" id="ARBA00022824"/>
    </source>
</evidence>
<dbReference type="PANTHER" id="PTHR10859">
    <property type="entry name" value="GLYCOSYL TRANSFERASE"/>
    <property type="match status" value="1"/>
</dbReference>
<dbReference type="GO" id="GO:0006487">
    <property type="term" value="P:protein N-linked glycosylation"/>
    <property type="evidence" value="ECO:0007669"/>
    <property type="project" value="TreeGrafter"/>
</dbReference>
<evidence type="ECO:0000256" key="7">
    <source>
        <dbReference type="ARBA" id="ARBA00022692"/>
    </source>
</evidence>
<reference evidence="15" key="1">
    <citation type="submission" date="2017-09" db="EMBL/GenBank/DDBJ databases">
        <title>Depth-based differentiation of microbial function through sediment-hosted aquifers and enrichment of novel symbionts in the deep terrestrial subsurface.</title>
        <authorList>
            <person name="Probst A.J."/>
            <person name="Ladd B."/>
            <person name="Jarett J.K."/>
            <person name="Geller-Mcgrath D.E."/>
            <person name="Sieber C.M.K."/>
            <person name="Emerson J.B."/>
            <person name="Anantharaman K."/>
            <person name="Thomas B.C."/>
            <person name="Malmstrom R."/>
            <person name="Stieglmeier M."/>
            <person name="Klingl A."/>
            <person name="Woyke T."/>
            <person name="Ryan C.M."/>
            <person name="Banfield J.F."/>
        </authorList>
    </citation>
    <scope>NUCLEOTIDE SEQUENCE [LARGE SCALE GENOMIC DNA]</scope>
</reference>
<evidence type="ECO:0000256" key="2">
    <source>
        <dbReference type="ARBA" id="ARBA00004922"/>
    </source>
</evidence>
<keyword evidence="11" id="KW-0472">Membrane</keyword>
<dbReference type="Gene3D" id="3.90.550.10">
    <property type="entry name" value="Spore Coat Polysaccharide Biosynthesis Protein SpsA, Chain A"/>
    <property type="match status" value="1"/>
</dbReference>
<evidence type="ECO:0000313" key="14">
    <source>
        <dbReference type="EMBL" id="PIR97854.1"/>
    </source>
</evidence>
<dbReference type="CDD" id="cd04188">
    <property type="entry name" value="DPG_synthase"/>
    <property type="match status" value="1"/>
</dbReference>
<evidence type="ECO:0000259" key="13">
    <source>
        <dbReference type="Pfam" id="PF00535"/>
    </source>
</evidence>
<organism evidence="14 15">
    <name type="scientific">Candidatus Colwellbacteria bacterium CG10_big_fil_rev_8_21_14_0_10_42_22</name>
    <dbReference type="NCBI Taxonomy" id="1974540"/>
    <lineage>
        <taxon>Bacteria</taxon>
        <taxon>Candidatus Colwelliibacteriota</taxon>
    </lineage>
</organism>
<keyword evidence="7" id="KW-0812">Transmembrane</keyword>
<evidence type="ECO:0000256" key="10">
    <source>
        <dbReference type="ARBA" id="ARBA00022989"/>
    </source>
</evidence>
<dbReference type="EMBL" id="PFAH01000008">
    <property type="protein sequence ID" value="PIR97854.1"/>
    <property type="molecule type" value="Genomic_DNA"/>
</dbReference>
<keyword evidence="6" id="KW-0808">Transferase</keyword>
<accession>A0A2H0VFG1</accession>
<evidence type="ECO:0000256" key="9">
    <source>
        <dbReference type="ARBA" id="ARBA00022968"/>
    </source>
</evidence>
<evidence type="ECO:0000256" key="6">
    <source>
        <dbReference type="ARBA" id="ARBA00022679"/>
    </source>
</evidence>
<dbReference type="Proteomes" id="UP000231466">
    <property type="component" value="Unassembled WGS sequence"/>
</dbReference>
<evidence type="ECO:0000256" key="1">
    <source>
        <dbReference type="ARBA" id="ARBA00004389"/>
    </source>
</evidence>
<feature type="domain" description="Glycosyltransferase 2-like" evidence="13">
    <location>
        <begin position="9"/>
        <end position="169"/>
    </location>
</feature>
<evidence type="ECO:0000313" key="15">
    <source>
        <dbReference type="Proteomes" id="UP000231466"/>
    </source>
</evidence>
<comment type="pathway">
    <text evidence="2">Protein modification; protein glycosylation.</text>
</comment>
<dbReference type="InterPro" id="IPR029044">
    <property type="entry name" value="Nucleotide-diphossugar_trans"/>
</dbReference>
<evidence type="ECO:0000256" key="5">
    <source>
        <dbReference type="ARBA" id="ARBA00022676"/>
    </source>
</evidence>
<proteinExistence type="inferred from homology"/>
<sequence length="251" mass="28957">MANPKPYLSIVIPVYNESKRLPLTLLDIDKHLSKVDFTYEILIYNDGSTDDTVEVVEKMKKLIPNLRVDGYQKNQGKGTAVKEGMLEANGKYRLFMDSDNSTSIDQFEKMRPFIDKGAHVVIGSRDIKGAVMEPPQSLLKRIMGNMGNLFIQILLLPGIWDTQCGFKCFSEEASLKIFPLQKIKRWGFDPEILSLAKKFGYKIEEIPVYWINDTDSKLSPFSYVQVLLEVVKIRFWFWFDAYGLRKKPQIK</sequence>
<keyword evidence="10" id="KW-1133">Transmembrane helix</keyword>
<name>A0A2H0VFG1_9BACT</name>
<comment type="caution">
    <text evidence="14">The sequence shown here is derived from an EMBL/GenBank/DDBJ whole genome shotgun (WGS) entry which is preliminary data.</text>
</comment>
<comment type="subcellular location">
    <subcellularLocation>
        <location evidence="1">Endoplasmic reticulum membrane</location>
        <topology evidence="1">Single-pass membrane protein</topology>
    </subcellularLocation>
</comment>
<comment type="similarity">
    <text evidence="3">Belongs to the glycosyltransferase 2 family.</text>
</comment>
<keyword evidence="8" id="KW-0256">Endoplasmic reticulum</keyword>
<dbReference type="InterPro" id="IPR001173">
    <property type="entry name" value="Glyco_trans_2-like"/>
</dbReference>
<gene>
    <name evidence="14" type="ORF">COT89_02170</name>
</gene>
<evidence type="ECO:0000256" key="4">
    <source>
        <dbReference type="ARBA" id="ARBA00012583"/>
    </source>
</evidence>
<dbReference type="Pfam" id="PF00535">
    <property type="entry name" value="Glycos_transf_2"/>
    <property type="match status" value="1"/>
</dbReference>
<evidence type="ECO:0000256" key="11">
    <source>
        <dbReference type="ARBA" id="ARBA00023136"/>
    </source>
</evidence>
<evidence type="ECO:0000256" key="12">
    <source>
        <dbReference type="ARBA" id="ARBA00045097"/>
    </source>
</evidence>
<comment type="catalytic activity">
    <reaction evidence="12">
        <text>a di-trans,poly-cis-dolichyl phosphate + UDP-alpha-D-glucose = a di-trans,poly-cis-dolichyl beta-D-glucosyl phosphate + UDP</text>
        <dbReference type="Rhea" id="RHEA:15401"/>
        <dbReference type="Rhea" id="RHEA-COMP:19498"/>
        <dbReference type="Rhea" id="RHEA-COMP:19502"/>
        <dbReference type="ChEBI" id="CHEBI:57525"/>
        <dbReference type="ChEBI" id="CHEBI:57683"/>
        <dbReference type="ChEBI" id="CHEBI:58223"/>
        <dbReference type="ChEBI" id="CHEBI:58885"/>
        <dbReference type="EC" id="2.4.1.117"/>
    </reaction>
    <physiologicalReaction direction="left-to-right" evidence="12">
        <dbReference type="Rhea" id="RHEA:15402"/>
    </physiologicalReaction>
</comment>
<keyword evidence="5" id="KW-0328">Glycosyltransferase</keyword>
<dbReference type="PANTHER" id="PTHR10859:SF91">
    <property type="entry name" value="DOLICHYL-PHOSPHATE BETA-GLUCOSYLTRANSFERASE"/>
    <property type="match status" value="1"/>
</dbReference>
<dbReference type="SUPFAM" id="SSF53448">
    <property type="entry name" value="Nucleotide-diphospho-sugar transferases"/>
    <property type="match status" value="1"/>
</dbReference>
<evidence type="ECO:0000256" key="3">
    <source>
        <dbReference type="ARBA" id="ARBA00006739"/>
    </source>
</evidence>
<protein>
    <recommendedName>
        <fullName evidence="4">dolichyl-phosphate beta-glucosyltransferase</fullName>
        <ecNumber evidence="4">2.4.1.117</ecNumber>
    </recommendedName>
</protein>